<dbReference type="EC" id="4.4.1.21" evidence="5"/>
<proteinExistence type="inferred from homology"/>
<evidence type="ECO:0000256" key="13">
    <source>
        <dbReference type="ARBA" id="ARBA00030600"/>
    </source>
</evidence>
<comment type="caution">
    <text evidence="15">The sequence shown here is derived from an EMBL/GenBank/DDBJ whole genome shotgun (WGS) entry which is preliminary data.</text>
</comment>
<gene>
    <name evidence="16" type="ORF">G5B36_04340</name>
    <name evidence="15" type="ORF">L0N08_14950</name>
</gene>
<sequence length="162" mass="18543">MEKIASFSIDHVKLQPGIYVSRKDKVGDQVITTFDLRMTSPNEEPVMNTAELHTLEHLAATYLRIYSGQGDKVIYFGPMGCRTGCYFLMAGDYGSRDILDMIIHTFEYVRDFEGVIPGTEPKDCGNCLDHNLDMAKYVSRRYLEVLYHIDGFPESRLVYPEQ</sequence>
<dbReference type="PRINTS" id="PR01487">
    <property type="entry name" value="LUXSPROTEIN"/>
</dbReference>
<evidence type="ECO:0000313" key="18">
    <source>
        <dbReference type="Proteomes" id="UP001299608"/>
    </source>
</evidence>
<dbReference type="Proteomes" id="UP001299608">
    <property type="component" value="Unassembled WGS sequence"/>
</dbReference>
<accession>A0AAX1SG61</accession>
<evidence type="ECO:0000313" key="16">
    <source>
        <dbReference type="EMBL" id="NSJ47926.1"/>
    </source>
</evidence>
<dbReference type="AlphaFoldDB" id="A0AAX1SG61"/>
<dbReference type="EMBL" id="JAAITT010000004">
    <property type="protein sequence ID" value="NSJ47926.1"/>
    <property type="molecule type" value="Genomic_DNA"/>
</dbReference>
<evidence type="ECO:0000313" key="17">
    <source>
        <dbReference type="Proteomes" id="UP000669239"/>
    </source>
</evidence>
<keyword evidence="8" id="KW-0479">Metal-binding</keyword>
<dbReference type="InterPro" id="IPR011249">
    <property type="entry name" value="Metalloenz_LuxS/M16"/>
</dbReference>
<evidence type="ECO:0000256" key="10">
    <source>
        <dbReference type="ARBA" id="ARBA00023004"/>
    </source>
</evidence>
<evidence type="ECO:0000256" key="2">
    <source>
        <dbReference type="ARBA" id="ARBA00001962"/>
    </source>
</evidence>
<protein>
    <recommendedName>
        <fullName evidence="6">S-ribosylhomocysteine lyase</fullName>
        <ecNumber evidence="5">4.4.1.21</ecNumber>
    </recommendedName>
    <alternativeName>
        <fullName evidence="13">AI-2 synthesis protein</fullName>
    </alternativeName>
    <alternativeName>
        <fullName evidence="14">Autoinducer-2 production protein LuxS</fullName>
    </alternativeName>
</protein>
<evidence type="ECO:0000256" key="1">
    <source>
        <dbReference type="ARBA" id="ARBA00000297"/>
    </source>
</evidence>
<dbReference type="RefSeq" id="WP_117561403.1">
    <property type="nucleotide sequence ID" value="NZ_BAABZL010000001.1"/>
</dbReference>
<keyword evidence="17" id="KW-1185">Reference proteome</keyword>
<dbReference type="GO" id="GO:0009372">
    <property type="term" value="P:quorum sensing"/>
    <property type="evidence" value="ECO:0007669"/>
    <property type="project" value="UniProtKB-KW"/>
</dbReference>
<reference evidence="15" key="3">
    <citation type="submission" date="2022-01" db="EMBL/GenBank/DDBJ databases">
        <title>Collection of gut derived symbiotic bacterial strains cultured from healthy donors.</title>
        <authorList>
            <person name="Lin H."/>
            <person name="Kohout C."/>
            <person name="Waligurski E."/>
            <person name="Pamer E.G."/>
        </authorList>
    </citation>
    <scope>NUCLEOTIDE SEQUENCE</scope>
    <source>
        <strain evidence="15">DFI.6.55</strain>
    </source>
</reference>
<comment type="subunit">
    <text evidence="4">Homodimer.</text>
</comment>
<keyword evidence="10" id="KW-0408">Iron</keyword>
<keyword evidence="9" id="KW-0071">Autoinducer synthesis</keyword>
<evidence type="ECO:0000256" key="4">
    <source>
        <dbReference type="ARBA" id="ARBA00011738"/>
    </source>
</evidence>
<dbReference type="InterPro" id="IPR037005">
    <property type="entry name" value="LuxS_sf"/>
</dbReference>
<name>A0AAX1SG61_9FIRM</name>
<comment type="function">
    <text evidence="12">Involved in the synthesis of autoinducer 2 (AI-2) which is secreted by bacteria and is used to communicate both the cell density and the metabolic potential of the environment. The regulation of gene expression in response to changes in cell density is called quorum sensing. Catalyzes the transformation of S-ribosylhomocysteine (RHC) to homocysteine (HC) and 4,5-dihydroxy-2,3-pentadione (DPD).</text>
</comment>
<dbReference type="Proteomes" id="UP000669239">
    <property type="component" value="Unassembled WGS sequence"/>
</dbReference>
<reference evidence="16 17" key="1">
    <citation type="journal article" date="2020" name="Cell Host Microbe">
        <title>Functional and Genomic Variation between Human-Derived Isolates of Lachnospiraceae Reveals Inter- and Intra-Species Diversity.</title>
        <authorList>
            <person name="Sorbara M.T."/>
            <person name="Littmann E.R."/>
            <person name="Fontana E."/>
            <person name="Moody T.U."/>
            <person name="Kohout C.E."/>
            <person name="Gjonbalaj M."/>
            <person name="Eaton V."/>
            <person name="Seok R."/>
            <person name="Leiner I.M."/>
            <person name="Pamer E.G."/>
        </authorList>
    </citation>
    <scope>NUCLEOTIDE SEQUENCE [LARGE SCALE GENOMIC DNA]</scope>
    <source>
        <strain evidence="16 17">MSK.1.17</strain>
    </source>
</reference>
<comment type="catalytic activity">
    <reaction evidence="1">
        <text>S-(5-deoxy-D-ribos-5-yl)-L-homocysteine = (S)-4,5-dihydroxypentane-2,3-dione + L-homocysteine</text>
        <dbReference type="Rhea" id="RHEA:17753"/>
        <dbReference type="ChEBI" id="CHEBI:29484"/>
        <dbReference type="ChEBI" id="CHEBI:58195"/>
        <dbReference type="ChEBI" id="CHEBI:58199"/>
        <dbReference type="EC" id="4.4.1.21"/>
    </reaction>
</comment>
<comment type="similarity">
    <text evidence="3">Belongs to the LuxS family.</text>
</comment>
<evidence type="ECO:0000256" key="5">
    <source>
        <dbReference type="ARBA" id="ARBA00012240"/>
    </source>
</evidence>
<evidence type="ECO:0000256" key="3">
    <source>
        <dbReference type="ARBA" id="ARBA00007311"/>
    </source>
</evidence>
<dbReference type="GeneID" id="97208946"/>
<keyword evidence="11 15" id="KW-0456">Lyase</keyword>
<evidence type="ECO:0000256" key="8">
    <source>
        <dbReference type="ARBA" id="ARBA00022723"/>
    </source>
</evidence>
<evidence type="ECO:0000313" key="15">
    <source>
        <dbReference type="EMBL" id="MCG4746719.1"/>
    </source>
</evidence>
<dbReference type="EMBL" id="JAKNGE010000018">
    <property type="protein sequence ID" value="MCG4746719.1"/>
    <property type="molecule type" value="Genomic_DNA"/>
</dbReference>
<reference evidence="16" key="2">
    <citation type="submission" date="2020-02" db="EMBL/GenBank/DDBJ databases">
        <authorList>
            <person name="Littmann E."/>
            <person name="Sorbara M."/>
        </authorList>
    </citation>
    <scope>NUCLEOTIDE SEQUENCE</scope>
    <source>
        <strain evidence="16">MSK.1.17</strain>
    </source>
</reference>
<dbReference type="GO" id="GO:0043768">
    <property type="term" value="F:S-ribosylhomocysteine lyase activity"/>
    <property type="evidence" value="ECO:0007669"/>
    <property type="project" value="UniProtKB-EC"/>
</dbReference>
<organism evidence="15 18">
    <name type="scientific">Enterocloster aldenensis</name>
    <dbReference type="NCBI Taxonomy" id="358742"/>
    <lineage>
        <taxon>Bacteria</taxon>
        <taxon>Bacillati</taxon>
        <taxon>Bacillota</taxon>
        <taxon>Clostridia</taxon>
        <taxon>Lachnospirales</taxon>
        <taxon>Lachnospiraceae</taxon>
        <taxon>Enterocloster</taxon>
    </lineage>
</organism>
<dbReference type="NCBIfam" id="NF002604">
    <property type="entry name" value="PRK02260.1-4"/>
    <property type="match status" value="1"/>
</dbReference>
<comment type="cofactor">
    <cofactor evidence="2">
        <name>Fe cation</name>
        <dbReference type="ChEBI" id="CHEBI:24875"/>
    </cofactor>
</comment>
<dbReference type="Gene3D" id="3.30.1360.80">
    <property type="entry name" value="S-ribosylhomocysteinase (LuxS)"/>
    <property type="match status" value="1"/>
</dbReference>
<evidence type="ECO:0000256" key="6">
    <source>
        <dbReference type="ARBA" id="ARBA00015130"/>
    </source>
</evidence>
<evidence type="ECO:0000256" key="14">
    <source>
        <dbReference type="ARBA" id="ARBA00031777"/>
    </source>
</evidence>
<dbReference type="PANTHER" id="PTHR35799">
    <property type="entry name" value="S-RIBOSYLHOMOCYSTEINE LYASE"/>
    <property type="match status" value="1"/>
</dbReference>
<keyword evidence="7" id="KW-0673">Quorum sensing</keyword>
<evidence type="ECO:0000256" key="12">
    <source>
        <dbReference type="ARBA" id="ARBA00024654"/>
    </source>
</evidence>
<evidence type="ECO:0000256" key="9">
    <source>
        <dbReference type="ARBA" id="ARBA00022929"/>
    </source>
</evidence>
<dbReference type="GO" id="GO:0005506">
    <property type="term" value="F:iron ion binding"/>
    <property type="evidence" value="ECO:0007669"/>
    <property type="project" value="InterPro"/>
</dbReference>
<dbReference type="Pfam" id="PF02664">
    <property type="entry name" value="LuxS"/>
    <property type="match status" value="1"/>
</dbReference>
<dbReference type="PANTHER" id="PTHR35799:SF1">
    <property type="entry name" value="S-RIBOSYLHOMOCYSTEINE LYASE"/>
    <property type="match status" value="1"/>
</dbReference>
<evidence type="ECO:0000256" key="7">
    <source>
        <dbReference type="ARBA" id="ARBA00022654"/>
    </source>
</evidence>
<evidence type="ECO:0000256" key="11">
    <source>
        <dbReference type="ARBA" id="ARBA00023239"/>
    </source>
</evidence>
<dbReference type="InterPro" id="IPR003815">
    <property type="entry name" value="S-ribosylhomocysteinase"/>
</dbReference>
<dbReference type="SUPFAM" id="SSF63411">
    <property type="entry name" value="LuxS/MPP-like metallohydrolase"/>
    <property type="match status" value="1"/>
</dbReference>